<evidence type="ECO:0000313" key="3">
    <source>
        <dbReference type="Proteomes" id="UP001270053"/>
    </source>
</evidence>
<accession>A0AAJ2SHY1</accession>
<gene>
    <name evidence="1" type="ORF">SGQ18_18105</name>
    <name evidence="2" type="ORF">SGQ44_18075</name>
</gene>
<name>A0AAJ2SHY1_9FLAO</name>
<organism evidence="2 3">
    <name type="scientific">Flavobacterium flavipigmentatum</name>
    <dbReference type="NCBI Taxonomy" id="2893884"/>
    <lineage>
        <taxon>Bacteria</taxon>
        <taxon>Pseudomonadati</taxon>
        <taxon>Bacteroidota</taxon>
        <taxon>Flavobacteriia</taxon>
        <taxon>Flavobacteriales</taxon>
        <taxon>Flavobacteriaceae</taxon>
        <taxon>Flavobacterium</taxon>
    </lineage>
</organism>
<sequence>MRNANANANLPHNSQLLETAVLVAQLLKYNKKETLKSVVLCKFKHARKKRIYPKNALSSILN</sequence>
<dbReference type="AlphaFoldDB" id="A0AAJ2SHY1"/>
<evidence type="ECO:0000313" key="1">
    <source>
        <dbReference type="EMBL" id="MDX6184076.1"/>
    </source>
</evidence>
<dbReference type="EMBL" id="JAWXVH010000017">
    <property type="protein sequence ID" value="MDX6187670.1"/>
    <property type="molecule type" value="Genomic_DNA"/>
</dbReference>
<evidence type="ECO:0000313" key="4">
    <source>
        <dbReference type="Proteomes" id="UP001278738"/>
    </source>
</evidence>
<dbReference type="Proteomes" id="UP001270053">
    <property type="component" value="Unassembled WGS sequence"/>
</dbReference>
<evidence type="ECO:0000313" key="2">
    <source>
        <dbReference type="EMBL" id="MDX6187670.1"/>
    </source>
</evidence>
<keyword evidence="4" id="KW-1185">Reference proteome</keyword>
<reference evidence="2 4" key="1">
    <citation type="submission" date="2023-11" db="EMBL/GenBank/DDBJ databases">
        <title>Unpublished Manusciprt.</title>
        <authorList>
            <person name="Saticioglu I.B."/>
            <person name="Ay H."/>
            <person name="Ajmi N."/>
            <person name="Altun S."/>
            <person name="Duman M."/>
        </authorList>
    </citation>
    <scope>NUCLEOTIDE SEQUENCE</scope>
    <source>
        <strain evidence="1 4">Fl-33</strain>
        <strain evidence="2">Fl-77</strain>
    </source>
</reference>
<comment type="caution">
    <text evidence="2">The sequence shown here is derived from an EMBL/GenBank/DDBJ whole genome shotgun (WGS) entry which is preliminary data.</text>
</comment>
<protein>
    <submittedName>
        <fullName evidence="2">Uncharacterized protein</fullName>
    </submittedName>
</protein>
<feature type="non-terminal residue" evidence="2">
    <location>
        <position position="62"/>
    </location>
</feature>
<dbReference type="Proteomes" id="UP001278738">
    <property type="component" value="Unassembled WGS sequence"/>
</dbReference>
<proteinExistence type="predicted"/>
<dbReference type="EMBL" id="JAWXVG010000015">
    <property type="protein sequence ID" value="MDX6184076.1"/>
    <property type="molecule type" value="Genomic_DNA"/>
</dbReference>